<feature type="transmembrane region" description="Helical" evidence="1">
    <location>
        <begin position="69"/>
        <end position="88"/>
    </location>
</feature>
<name>A0ABP8E4Z9_9MICO</name>
<proteinExistence type="predicted"/>
<keyword evidence="3" id="KW-1185">Reference proteome</keyword>
<feature type="transmembrane region" description="Helical" evidence="1">
    <location>
        <begin position="134"/>
        <end position="151"/>
    </location>
</feature>
<evidence type="ECO:0008006" key="4">
    <source>
        <dbReference type="Google" id="ProtNLM"/>
    </source>
</evidence>
<dbReference type="Proteomes" id="UP001501594">
    <property type="component" value="Unassembled WGS sequence"/>
</dbReference>
<evidence type="ECO:0000313" key="3">
    <source>
        <dbReference type="Proteomes" id="UP001501594"/>
    </source>
</evidence>
<feature type="transmembrane region" description="Helical" evidence="1">
    <location>
        <begin position="39"/>
        <end position="57"/>
    </location>
</feature>
<accession>A0ABP8E4Z9</accession>
<dbReference type="EMBL" id="BAABAU010000004">
    <property type="protein sequence ID" value="GAA4267271.1"/>
    <property type="molecule type" value="Genomic_DNA"/>
</dbReference>
<comment type="caution">
    <text evidence="2">The sequence shown here is derived from an EMBL/GenBank/DDBJ whole genome shotgun (WGS) entry which is preliminary data.</text>
</comment>
<dbReference type="RefSeq" id="WP_344797416.1">
    <property type="nucleotide sequence ID" value="NZ_BAABAU010000004.1"/>
</dbReference>
<sequence>MAVRVRSRGVRVVRGLLVAGLSVTVAAFSHVAAGGASPGVLGAVLATAFAALLCIGLGSRALSPVRLSISVALSQFVFHVLFSFGAALPHGAAGHSSVGMLGMVMSGGQTTTLPAGLTSGHAVPVEVMSDARMWLGHALAAAITVVLLLRGERAALTLGRLCRERLARLAVVVDALPAAVGVAPHDVLTALADHRGLRDLGVLLVSRPHRGPPVVA</sequence>
<keyword evidence="1" id="KW-0472">Membrane</keyword>
<evidence type="ECO:0000313" key="2">
    <source>
        <dbReference type="EMBL" id="GAA4267271.1"/>
    </source>
</evidence>
<gene>
    <name evidence="2" type="ORF">GCM10022256_28830</name>
</gene>
<keyword evidence="1" id="KW-1133">Transmembrane helix</keyword>
<organism evidence="2 3">
    <name type="scientific">Frondihabitans peucedani</name>
    <dbReference type="NCBI Taxonomy" id="598626"/>
    <lineage>
        <taxon>Bacteria</taxon>
        <taxon>Bacillati</taxon>
        <taxon>Actinomycetota</taxon>
        <taxon>Actinomycetes</taxon>
        <taxon>Micrococcales</taxon>
        <taxon>Microbacteriaceae</taxon>
        <taxon>Frondihabitans</taxon>
    </lineage>
</organism>
<protein>
    <recommendedName>
        <fullName evidence="4">MFS transporter</fullName>
    </recommendedName>
</protein>
<feature type="transmembrane region" description="Helical" evidence="1">
    <location>
        <begin position="12"/>
        <end position="33"/>
    </location>
</feature>
<reference evidence="3" key="1">
    <citation type="journal article" date="2019" name="Int. J. Syst. Evol. Microbiol.">
        <title>The Global Catalogue of Microorganisms (GCM) 10K type strain sequencing project: providing services to taxonomists for standard genome sequencing and annotation.</title>
        <authorList>
            <consortium name="The Broad Institute Genomics Platform"/>
            <consortium name="The Broad Institute Genome Sequencing Center for Infectious Disease"/>
            <person name="Wu L."/>
            <person name="Ma J."/>
        </authorList>
    </citation>
    <scope>NUCLEOTIDE SEQUENCE [LARGE SCALE GENOMIC DNA]</scope>
    <source>
        <strain evidence="3">JCM 17442</strain>
    </source>
</reference>
<keyword evidence="1" id="KW-0812">Transmembrane</keyword>
<evidence type="ECO:0000256" key="1">
    <source>
        <dbReference type="SAM" id="Phobius"/>
    </source>
</evidence>